<protein>
    <recommendedName>
        <fullName evidence="3">Bacteriocin</fullName>
    </recommendedName>
</protein>
<proteinExistence type="predicted"/>
<sequence>MKELNIAEMNEISGAGIFSDAGAALGEGIGAVVDASKGLEGTAARAGASLGSGIGAVIDGGVDFFSGFLNNR</sequence>
<dbReference type="AlphaFoldDB" id="A0A6P1V6W4"/>
<organism evidence="1 2">
    <name type="scientific">Klebsiella michiganensis</name>
    <dbReference type="NCBI Taxonomy" id="1134687"/>
    <lineage>
        <taxon>Bacteria</taxon>
        <taxon>Pseudomonadati</taxon>
        <taxon>Pseudomonadota</taxon>
        <taxon>Gammaproteobacteria</taxon>
        <taxon>Enterobacterales</taxon>
        <taxon>Enterobacteriaceae</taxon>
        <taxon>Klebsiella/Raoultella group</taxon>
        <taxon>Klebsiella</taxon>
    </lineage>
</organism>
<evidence type="ECO:0008006" key="3">
    <source>
        <dbReference type="Google" id="ProtNLM"/>
    </source>
</evidence>
<keyword evidence="1" id="KW-0614">Plasmid</keyword>
<dbReference type="RefSeq" id="WP_162122969.1">
    <property type="nucleotide sequence ID" value="NZ_CP048111.1"/>
</dbReference>
<name>A0A6P1V6W4_9ENTR</name>
<gene>
    <name evidence="1" type="ORF">GW952_32115</name>
</gene>
<dbReference type="EMBL" id="CP048111">
    <property type="protein sequence ID" value="QHS50234.1"/>
    <property type="molecule type" value="Genomic_DNA"/>
</dbReference>
<evidence type="ECO:0000313" key="2">
    <source>
        <dbReference type="Proteomes" id="UP000464389"/>
    </source>
</evidence>
<accession>A0A6P1V6W4</accession>
<evidence type="ECO:0000313" key="1">
    <source>
        <dbReference type="EMBL" id="QHS50234.1"/>
    </source>
</evidence>
<dbReference type="Proteomes" id="UP000464389">
    <property type="component" value="Plasmid unnamed3"/>
</dbReference>
<reference evidence="1 2" key="1">
    <citation type="submission" date="2020-01" db="EMBL/GenBank/DDBJ databases">
        <title>Bactrocera dorsalis gut bacteria genome.</title>
        <authorList>
            <person name="Zhang H."/>
            <person name="Cai Z."/>
        </authorList>
    </citation>
    <scope>NUCLEOTIDE SEQUENCE [LARGE SCALE GENOMIC DNA]</scope>
    <source>
        <strain evidence="1 2">BD177</strain>
        <plasmid evidence="1 2">unnamed3</plasmid>
    </source>
</reference>
<geneLocation type="plasmid" evidence="1">
    <name>unnamed3</name>
</geneLocation>